<comment type="function">
    <text evidence="9">Probable sugar transporter that acts as a regulator of glycolysis in macrophages. Does not transport glucose.</text>
</comment>
<evidence type="ECO:0000256" key="8">
    <source>
        <dbReference type="ARBA" id="ARBA00023228"/>
    </source>
</evidence>
<feature type="transmembrane region" description="Helical" evidence="13">
    <location>
        <begin position="647"/>
        <end position="664"/>
    </location>
</feature>
<evidence type="ECO:0000256" key="11">
    <source>
        <dbReference type="ARBA" id="ARBA00077394"/>
    </source>
</evidence>
<dbReference type="PRINTS" id="PR00171">
    <property type="entry name" value="SUGRTRNSPORT"/>
</dbReference>
<evidence type="ECO:0000256" key="5">
    <source>
        <dbReference type="ARBA" id="ARBA00022989"/>
    </source>
</evidence>
<keyword evidence="2" id="KW-0813">Transport</keyword>
<feature type="transmembrane region" description="Helical" evidence="13">
    <location>
        <begin position="568"/>
        <end position="593"/>
    </location>
</feature>
<keyword evidence="7" id="KW-0325">Glycoprotein</keyword>
<dbReference type="InterPro" id="IPR005829">
    <property type="entry name" value="Sugar_transporter_CS"/>
</dbReference>
<dbReference type="Gene3D" id="1.20.1250.20">
    <property type="entry name" value="MFS general substrate transporter like domains"/>
    <property type="match status" value="1"/>
</dbReference>
<dbReference type="PANTHER" id="PTHR48021:SF59">
    <property type="entry name" value="SOLUTE CARRIER FAMILY 2, FACILITATED GLUCOSE TRANSPORTER MEMBER 6"/>
    <property type="match status" value="1"/>
</dbReference>
<dbReference type="CTD" id="11182"/>
<feature type="transmembrane region" description="Helical" evidence="13">
    <location>
        <begin position="614"/>
        <end position="635"/>
    </location>
</feature>
<dbReference type="FunFam" id="1.20.1250.20:FF:000221">
    <property type="entry name" value="solute carrier family 2, facilitated glucose transporter member 6"/>
    <property type="match status" value="1"/>
</dbReference>
<dbReference type="AlphaFoldDB" id="A0A9F5MQN1"/>
<dbReference type="RefSeq" id="XP_025021874.1">
    <property type="nucleotide sequence ID" value="XM_025166106.1"/>
</dbReference>
<evidence type="ECO:0000256" key="12">
    <source>
        <dbReference type="SAM" id="MobiDB-lite"/>
    </source>
</evidence>
<keyword evidence="6 13" id="KW-0472">Membrane</keyword>
<dbReference type="InterPro" id="IPR005828">
    <property type="entry name" value="MFS_sugar_transport-like"/>
</dbReference>
<dbReference type="OrthoDB" id="6612291at2759"/>
<keyword evidence="3 16" id="KW-0762">Sugar transport</keyword>
<feature type="transmembrane region" description="Helical" evidence="13">
    <location>
        <begin position="354"/>
        <end position="373"/>
    </location>
</feature>
<dbReference type="InterPro" id="IPR050549">
    <property type="entry name" value="MFS_Trehalose_Transporter"/>
</dbReference>
<dbReference type="PANTHER" id="PTHR48021">
    <property type="match status" value="1"/>
</dbReference>
<dbReference type="PROSITE" id="PS00216">
    <property type="entry name" value="SUGAR_TRANSPORT_1"/>
    <property type="match status" value="1"/>
</dbReference>
<reference evidence="16" key="1">
    <citation type="submission" date="2025-08" db="UniProtKB">
        <authorList>
            <consortium name="RefSeq"/>
        </authorList>
    </citation>
    <scope>IDENTIFICATION</scope>
    <source>
        <tissue evidence="16">Liver</tissue>
    </source>
</reference>
<dbReference type="InterPro" id="IPR020846">
    <property type="entry name" value="MFS_dom"/>
</dbReference>
<dbReference type="PROSITE" id="PS00217">
    <property type="entry name" value="SUGAR_TRANSPORT_2"/>
    <property type="match status" value="1"/>
</dbReference>
<evidence type="ECO:0000256" key="7">
    <source>
        <dbReference type="ARBA" id="ARBA00023180"/>
    </source>
</evidence>
<keyword evidence="8" id="KW-0458">Lysosome</keyword>
<sequence>MGICGVPLTDRARNPGGKFPKQPSAGVAPHQAALQGKVPLKVEVLSQPRSSVLEAVGAKGRDGALDFAGEKESSRARFPVRWGNEARSRSSGPAVLRTPLPPPLSCFTPGFLTLPGFLFSPVFSHVGTSWPLFAFTSSAASRGSVPEQPVLPAGRNPEWLPGSICSLGLSFSLAGDPTRPATLEANITRPLLSRGPVEDYESLGQKDPRQVEKEYYRTLRNQRVLLASFAAVLGNFNFGFALVYTSPVIPALVKSPVPNLQLTQATASWFGSIFTLGVAAGGLCTMYFNDRLGRKLSIMFSAVPSVIGYFFMASAYEIWMLLVGRLLTGFAGGVTSAAIPVYISEISHPGIRGALGSCPQIMAVLGALFLYALGLLVPWRWLAVAGEVPVLLMICLVFFMPDSPRFLISKGKEDEALGALQWLRGKDVDFWWEYEQIKASVQEQSQPISWTEIRKPYIVKPIVITLLMRFLQQLSGVTPILVYLQLIFDSTEVILAPQYDAVIVGGVRLASVLVAAFSMDKAGRKILLYVSACIMLASNLTLGLYIHFIPRFSHNCSVMVVNGTHEGLANSSMVGLTVIPLIATMFFIIGYAMGWGPITWLLMAEVLPLKARGVVSGLCVLVSWLTAFAVTKVFLLVKEKYGLEVPFFFFSTICVVSLVFTYLIPETKGKSLERIESYFRTGRRSFLESFRRHR</sequence>
<evidence type="ECO:0000256" key="2">
    <source>
        <dbReference type="ARBA" id="ARBA00022448"/>
    </source>
</evidence>
<keyword evidence="15" id="KW-1185">Reference proteome</keyword>
<evidence type="ECO:0000256" key="9">
    <source>
        <dbReference type="ARBA" id="ARBA00053035"/>
    </source>
</evidence>
<dbReference type="GeneID" id="103050674"/>
<feature type="transmembrane region" description="Helical" evidence="13">
    <location>
        <begin position="296"/>
        <end position="316"/>
    </location>
</feature>
<evidence type="ECO:0000256" key="6">
    <source>
        <dbReference type="ARBA" id="ARBA00023136"/>
    </source>
</evidence>
<dbReference type="GO" id="GO:0006110">
    <property type="term" value="P:regulation of glycolytic process"/>
    <property type="evidence" value="ECO:0007669"/>
    <property type="project" value="UniProtKB-ARBA"/>
</dbReference>
<evidence type="ECO:0000313" key="16">
    <source>
        <dbReference type="RefSeq" id="XP_025021874.1"/>
    </source>
</evidence>
<accession>A0A9F5MQN1</accession>
<evidence type="ECO:0000256" key="3">
    <source>
        <dbReference type="ARBA" id="ARBA00022597"/>
    </source>
</evidence>
<dbReference type="InterPro" id="IPR036259">
    <property type="entry name" value="MFS_trans_sf"/>
</dbReference>
<gene>
    <name evidence="16" type="primary">SLC2A6</name>
</gene>
<evidence type="ECO:0000256" key="10">
    <source>
        <dbReference type="ARBA" id="ARBA00067385"/>
    </source>
</evidence>
<feature type="transmembrane region" description="Helical" evidence="13">
    <location>
        <begin position="526"/>
        <end position="548"/>
    </location>
</feature>
<protein>
    <recommendedName>
        <fullName evidence="10">Solute carrier family 2, facilitated glucose transporter member 6</fullName>
    </recommendedName>
    <alternativeName>
        <fullName evidence="11">Glucose transporter type 6</fullName>
    </alternativeName>
</protein>
<dbReference type="GO" id="GO:0022857">
    <property type="term" value="F:transmembrane transporter activity"/>
    <property type="evidence" value="ECO:0007669"/>
    <property type="project" value="InterPro"/>
</dbReference>
<feature type="domain" description="Major facilitator superfamily (MFS) profile" evidence="14">
    <location>
        <begin position="223"/>
        <end position="669"/>
    </location>
</feature>
<feature type="transmembrane region" description="Helical" evidence="13">
    <location>
        <begin position="224"/>
        <end position="249"/>
    </location>
</feature>
<dbReference type="PROSITE" id="PS50850">
    <property type="entry name" value="MFS"/>
    <property type="match status" value="1"/>
</dbReference>
<evidence type="ECO:0000256" key="1">
    <source>
        <dbReference type="ARBA" id="ARBA00004155"/>
    </source>
</evidence>
<comment type="subcellular location">
    <subcellularLocation>
        <location evidence="1">Lysosome membrane</location>
        <topology evidence="1">Multi-pass membrane protein</topology>
    </subcellularLocation>
</comment>
<feature type="region of interest" description="Disordered" evidence="12">
    <location>
        <begin position="1"/>
        <end position="26"/>
    </location>
</feature>
<dbReference type="InterPro" id="IPR003663">
    <property type="entry name" value="Sugar/inositol_transpt"/>
</dbReference>
<organism evidence="15 16">
    <name type="scientific">Python bivittatus</name>
    <name type="common">Burmese python</name>
    <name type="synonym">Python molurus bivittatus</name>
    <dbReference type="NCBI Taxonomy" id="176946"/>
    <lineage>
        <taxon>Eukaryota</taxon>
        <taxon>Metazoa</taxon>
        <taxon>Chordata</taxon>
        <taxon>Craniata</taxon>
        <taxon>Vertebrata</taxon>
        <taxon>Euteleostomi</taxon>
        <taxon>Lepidosauria</taxon>
        <taxon>Squamata</taxon>
        <taxon>Bifurcata</taxon>
        <taxon>Unidentata</taxon>
        <taxon>Episquamata</taxon>
        <taxon>Toxicofera</taxon>
        <taxon>Serpentes</taxon>
        <taxon>Henophidia</taxon>
        <taxon>Pythonidae</taxon>
        <taxon>Python</taxon>
    </lineage>
</organism>
<dbReference type="Proteomes" id="UP000695026">
    <property type="component" value="Unplaced"/>
</dbReference>
<evidence type="ECO:0000256" key="4">
    <source>
        <dbReference type="ARBA" id="ARBA00022692"/>
    </source>
</evidence>
<dbReference type="OMA" id="MWVSECS"/>
<evidence type="ECO:0000256" key="13">
    <source>
        <dbReference type="SAM" id="Phobius"/>
    </source>
</evidence>
<dbReference type="NCBIfam" id="TIGR00879">
    <property type="entry name" value="SP"/>
    <property type="match status" value="1"/>
</dbReference>
<evidence type="ECO:0000259" key="14">
    <source>
        <dbReference type="PROSITE" id="PS50850"/>
    </source>
</evidence>
<dbReference type="KEGG" id="pbi:103050674"/>
<name>A0A9F5MQN1_PYTBI</name>
<feature type="transmembrane region" description="Helical" evidence="13">
    <location>
        <begin position="322"/>
        <end position="342"/>
    </location>
</feature>
<feature type="transmembrane region" description="Helical" evidence="13">
    <location>
        <begin position="379"/>
        <end position="400"/>
    </location>
</feature>
<dbReference type="SUPFAM" id="SSF103473">
    <property type="entry name" value="MFS general substrate transporter"/>
    <property type="match status" value="1"/>
</dbReference>
<dbReference type="GO" id="GO:0005765">
    <property type="term" value="C:lysosomal membrane"/>
    <property type="evidence" value="ECO:0007669"/>
    <property type="project" value="UniProtKB-SubCell"/>
</dbReference>
<dbReference type="Pfam" id="PF00083">
    <property type="entry name" value="Sugar_tr"/>
    <property type="match status" value="1"/>
</dbReference>
<keyword evidence="5 13" id="KW-1133">Transmembrane helix</keyword>
<feature type="transmembrane region" description="Helical" evidence="13">
    <location>
        <begin position="269"/>
        <end position="289"/>
    </location>
</feature>
<proteinExistence type="predicted"/>
<evidence type="ECO:0000313" key="15">
    <source>
        <dbReference type="Proteomes" id="UP000695026"/>
    </source>
</evidence>
<keyword evidence="4 13" id="KW-0812">Transmembrane</keyword>